<accession>A0A9D4TK37</accession>
<dbReference type="PROSITE" id="PS50102">
    <property type="entry name" value="RRM"/>
    <property type="match status" value="2"/>
</dbReference>
<feature type="compositionally biased region" description="Low complexity" evidence="2">
    <location>
        <begin position="106"/>
        <end position="124"/>
    </location>
</feature>
<protein>
    <recommendedName>
        <fullName evidence="3">RRM domain-containing protein</fullName>
    </recommendedName>
</protein>
<dbReference type="Gene3D" id="3.30.70.330">
    <property type="match status" value="2"/>
</dbReference>
<feature type="region of interest" description="Disordered" evidence="2">
    <location>
        <begin position="308"/>
        <end position="390"/>
    </location>
</feature>
<dbReference type="Pfam" id="PF00076">
    <property type="entry name" value="RRM_1"/>
    <property type="match status" value="1"/>
</dbReference>
<sequence>MYAEREQLGAVEVHGLDAALSLSHVRQLFSRVAPVLQTVAALDSESQNGVALVIYASDSAASSAIDLFNGCPLGNALLHVKRADSLPNSLINLLYSLDQRSNHADSASVRQQQHQQQRQAAAASSAAAAAYLEQQQQFLHNQEQQRQQAEAWDAADQEQQARVQQHKEAAAAGNWGAYAQQQQLIANGLSGSNGHFQSQQQQSSGTAAAAAAASAQQQQQQLVQLEADLHQLQLQQRSQQQQQDAAAGAAAAAAASMPSPQRNQAAPPLSWASAAATAPSLASLTARQLPHGSLSSVAAALGAAAAGGSASSSAQDEWQTASTGRGRQGRRGPSAADSSGTGGGGSSGRDRSSVSSGSPGPGPRSSGRRSDDKAARPGGQDGASIDPTTKLWMGGIDGGASAETVRAVFGRYGAIYDYELQPATHEKGRTDQWGFVNFKKISDASRAFEALSGEVIPELTGTRKLKLQFRPVDTRRPSGSGRR</sequence>
<feature type="compositionally biased region" description="Low complexity" evidence="2">
    <location>
        <begin position="235"/>
        <end position="255"/>
    </location>
</feature>
<feature type="region of interest" description="Disordered" evidence="2">
    <location>
        <begin position="142"/>
        <end position="168"/>
    </location>
</feature>
<proteinExistence type="predicted"/>
<feature type="compositionally biased region" description="Low complexity" evidence="2">
    <location>
        <begin position="142"/>
        <end position="162"/>
    </location>
</feature>
<dbReference type="SUPFAM" id="SSF54928">
    <property type="entry name" value="RNA-binding domain, RBD"/>
    <property type="match status" value="1"/>
</dbReference>
<evidence type="ECO:0000313" key="4">
    <source>
        <dbReference type="EMBL" id="KAI3427394.1"/>
    </source>
</evidence>
<dbReference type="EMBL" id="SIDB01000010">
    <property type="protein sequence ID" value="KAI3427394.1"/>
    <property type="molecule type" value="Genomic_DNA"/>
</dbReference>
<dbReference type="AlphaFoldDB" id="A0A9D4TK37"/>
<feature type="compositionally biased region" description="Polar residues" evidence="2">
    <location>
        <begin position="315"/>
        <end position="325"/>
    </location>
</feature>
<keyword evidence="1" id="KW-0694">RNA-binding</keyword>
<reference evidence="4" key="1">
    <citation type="journal article" date="2019" name="Plant J.">
        <title>Chlorella vulgaris genome assembly and annotation reveals the molecular basis for metabolic acclimation to high light conditions.</title>
        <authorList>
            <person name="Cecchin M."/>
            <person name="Marcolungo L."/>
            <person name="Rossato M."/>
            <person name="Girolomoni L."/>
            <person name="Cosentino E."/>
            <person name="Cuine S."/>
            <person name="Li-Beisson Y."/>
            <person name="Delledonne M."/>
            <person name="Ballottari M."/>
        </authorList>
    </citation>
    <scope>NUCLEOTIDE SEQUENCE</scope>
    <source>
        <strain evidence="4">211/11P</strain>
    </source>
</reference>
<feature type="domain" description="RRM" evidence="3">
    <location>
        <begin position="9"/>
        <end position="85"/>
    </location>
</feature>
<reference evidence="4" key="2">
    <citation type="submission" date="2020-11" db="EMBL/GenBank/DDBJ databases">
        <authorList>
            <person name="Cecchin M."/>
            <person name="Marcolungo L."/>
            <person name="Rossato M."/>
            <person name="Girolomoni L."/>
            <person name="Cosentino E."/>
            <person name="Cuine S."/>
            <person name="Li-Beisson Y."/>
            <person name="Delledonne M."/>
            <person name="Ballottari M."/>
        </authorList>
    </citation>
    <scope>NUCLEOTIDE SEQUENCE</scope>
    <source>
        <strain evidence="4">211/11P</strain>
        <tissue evidence="4">Whole cell</tissue>
    </source>
</reference>
<evidence type="ECO:0000259" key="3">
    <source>
        <dbReference type="PROSITE" id="PS50102"/>
    </source>
</evidence>
<dbReference type="SMART" id="SM00360">
    <property type="entry name" value="RRM"/>
    <property type="match status" value="2"/>
</dbReference>
<keyword evidence="5" id="KW-1185">Reference proteome</keyword>
<feature type="domain" description="RRM" evidence="3">
    <location>
        <begin position="389"/>
        <end position="472"/>
    </location>
</feature>
<dbReference type="InterPro" id="IPR035979">
    <property type="entry name" value="RBD_domain_sf"/>
</dbReference>
<evidence type="ECO:0000256" key="1">
    <source>
        <dbReference type="PROSITE-ProRule" id="PRU00176"/>
    </source>
</evidence>
<dbReference type="Proteomes" id="UP001055712">
    <property type="component" value="Unassembled WGS sequence"/>
</dbReference>
<comment type="caution">
    <text evidence="4">The sequence shown here is derived from an EMBL/GenBank/DDBJ whole genome shotgun (WGS) entry which is preliminary data.</text>
</comment>
<dbReference type="GO" id="GO:0003723">
    <property type="term" value="F:RNA binding"/>
    <property type="evidence" value="ECO:0007669"/>
    <property type="project" value="UniProtKB-UniRule"/>
</dbReference>
<gene>
    <name evidence="4" type="ORF">D9Q98_010309</name>
</gene>
<dbReference type="CDD" id="cd00590">
    <property type="entry name" value="RRM_SF"/>
    <property type="match status" value="1"/>
</dbReference>
<feature type="region of interest" description="Disordered" evidence="2">
    <location>
        <begin position="105"/>
        <end position="124"/>
    </location>
</feature>
<dbReference type="OrthoDB" id="439808at2759"/>
<dbReference type="InterPro" id="IPR012677">
    <property type="entry name" value="Nucleotide-bd_a/b_plait_sf"/>
</dbReference>
<name>A0A9D4TK37_CHLVU</name>
<feature type="region of interest" description="Disordered" evidence="2">
    <location>
        <begin position="235"/>
        <end position="271"/>
    </location>
</feature>
<organism evidence="4 5">
    <name type="scientific">Chlorella vulgaris</name>
    <name type="common">Green alga</name>
    <dbReference type="NCBI Taxonomy" id="3077"/>
    <lineage>
        <taxon>Eukaryota</taxon>
        <taxon>Viridiplantae</taxon>
        <taxon>Chlorophyta</taxon>
        <taxon>core chlorophytes</taxon>
        <taxon>Trebouxiophyceae</taxon>
        <taxon>Chlorellales</taxon>
        <taxon>Chlorellaceae</taxon>
        <taxon>Chlorella clade</taxon>
        <taxon>Chlorella</taxon>
    </lineage>
</organism>
<evidence type="ECO:0000313" key="5">
    <source>
        <dbReference type="Proteomes" id="UP001055712"/>
    </source>
</evidence>
<dbReference type="InterPro" id="IPR000504">
    <property type="entry name" value="RRM_dom"/>
</dbReference>
<evidence type="ECO:0000256" key="2">
    <source>
        <dbReference type="SAM" id="MobiDB-lite"/>
    </source>
</evidence>